<dbReference type="RefSeq" id="WP_008952319.1">
    <property type="nucleotide sequence ID" value="NZ_ACIS01000001.1"/>
</dbReference>
<gene>
    <name evidence="1" type="ORF">FuraDRAFT_0299</name>
</gene>
<keyword evidence="2" id="KW-1185">Reference proteome</keyword>
<protein>
    <submittedName>
        <fullName evidence="1">Uncharacterized protein</fullName>
    </submittedName>
</protein>
<dbReference type="AlphaFoldDB" id="B9YYW4"/>
<comment type="caution">
    <text evidence="1">The sequence shown here is derived from an EMBL/GenBank/DDBJ whole genome shotgun (WGS) entry which is preliminary data.</text>
</comment>
<evidence type="ECO:0000313" key="2">
    <source>
        <dbReference type="Proteomes" id="UP000003165"/>
    </source>
</evidence>
<name>B9YYW4_9NEIS</name>
<sequence>MKRNGLSGLDACDLVGHSVACVEKMRVLVKCMRGADAADIPVLIDLVHDQAESYGQIFEGYQQKVA</sequence>
<accession>B9YYW4</accession>
<organism evidence="1 2">
    <name type="scientific">Pseudogulbenkiania ferrooxidans 2002</name>
    <dbReference type="NCBI Taxonomy" id="279714"/>
    <lineage>
        <taxon>Bacteria</taxon>
        <taxon>Pseudomonadati</taxon>
        <taxon>Pseudomonadota</taxon>
        <taxon>Betaproteobacteria</taxon>
        <taxon>Neisseriales</taxon>
        <taxon>Chromobacteriaceae</taxon>
        <taxon>Pseudogulbenkiania</taxon>
    </lineage>
</organism>
<proteinExistence type="predicted"/>
<dbReference type="EMBL" id="ACIS01000001">
    <property type="protein sequence ID" value="EEG10317.1"/>
    <property type="molecule type" value="Genomic_DNA"/>
</dbReference>
<evidence type="ECO:0000313" key="1">
    <source>
        <dbReference type="EMBL" id="EEG10317.1"/>
    </source>
</evidence>
<dbReference type="Proteomes" id="UP000003165">
    <property type="component" value="Unassembled WGS sequence"/>
</dbReference>
<reference evidence="1 2" key="1">
    <citation type="submission" date="2009-02" db="EMBL/GenBank/DDBJ databases">
        <title>Sequencing of the draft genome and assembly of Lutiella nitroferrum 2002.</title>
        <authorList>
            <consortium name="US DOE Joint Genome Institute (JGI-PGF)"/>
            <person name="Lucas S."/>
            <person name="Copeland A."/>
            <person name="Lapidus A."/>
            <person name="Glavina del Rio T."/>
            <person name="Tice H."/>
            <person name="Bruce D."/>
            <person name="Goodwin L."/>
            <person name="Pitluck S."/>
            <person name="Larimer F."/>
            <person name="Land M.L."/>
            <person name="Hauser L."/>
            <person name="Coates J.D."/>
        </authorList>
    </citation>
    <scope>NUCLEOTIDE SEQUENCE [LARGE SCALE GENOMIC DNA]</scope>
    <source>
        <strain evidence="1 2">2002</strain>
    </source>
</reference>